<accession>D8K689</accession>
<name>D8K689_NITWC</name>
<dbReference type="InterPro" id="IPR021767">
    <property type="entry name" value="TnpM"/>
</dbReference>
<dbReference type="HOGENOM" id="CLU_2826723_0_0_6"/>
<dbReference type="RefSeq" id="WP_013220508.1">
    <property type="nucleotide sequence ID" value="NC_014315.1"/>
</dbReference>
<dbReference type="AlphaFoldDB" id="D8K689"/>
<dbReference type="EMBL" id="CP002086">
    <property type="protein sequence ID" value="ADJ28416.1"/>
    <property type="molecule type" value="Genomic_DNA"/>
</dbReference>
<dbReference type="Proteomes" id="UP000000393">
    <property type="component" value="Chromosome"/>
</dbReference>
<evidence type="ECO:0000313" key="2">
    <source>
        <dbReference type="Proteomes" id="UP000000393"/>
    </source>
</evidence>
<evidence type="ECO:0008006" key="3">
    <source>
        <dbReference type="Google" id="ProtNLM"/>
    </source>
</evidence>
<dbReference type="Pfam" id="PF11809">
    <property type="entry name" value="DUF3330"/>
    <property type="match status" value="1"/>
</dbReference>
<gene>
    <name evidence="1" type="ordered locus">Nwat_1511</name>
</gene>
<proteinExistence type="predicted"/>
<keyword evidence="2" id="KW-1185">Reference proteome</keyword>
<dbReference type="KEGG" id="nwa:Nwat_1511"/>
<sequence>MTDSHNRDPRVFSSEPKLNCDVCLKEIPQSEAQSAEAEEYVRWFCGLECYEQWRNDKENKKNPEEKKET</sequence>
<evidence type="ECO:0000313" key="1">
    <source>
        <dbReference type="EMBL" id="ADJ28416.1"/>
    </source>
</evidence>
<dbReference type="eggNOG" id="ENOG502ZJPP">
    <property type="taxonomic scope" value="Bacteria"/>
</dbReference>
<dbReference type="STRING" id="105559.Nwat_1511"/>
<organism evidence="1 2">
    <name type="scientific">Nitrosococcus watsoni (strain C-113)</name>
    <dbReference type="NCBI Taxonomy" id="105559"/>
    <lineage>
        <taxon>Bacteria</taxon>
        <taxon>Pseudomonadati</taxon>
        <taxon>Pseudomonadota</taxon>
        <taxon>Gammaproteobacteria</taxon>
        <taxon>Chromatiales</taxon>
        <taxon>Chromatiaceae</taxon>
        <taxon>Nitrosococcus</taxon>
    </lineage>
</organism>
<reference evidence="1 2" key="1">
    <citation type="submission" date="2010-06" db="EMBL/GenBank/DDBJ databases">
        <title>Complete sequence of chromosome of Nitrosococcus watsoni C-113.</title>
        <authorList>
            <consortium name="US DOE Joint Genome Institute"/>
            <person name="Lucas S."/>
            <person name="Copeland A."/>
            <person name="Lapidus A."/>
            <person name="Cheng J.-F."/>
            <person name="Bruce D."/>
            <person name="Goodwin L."/>
            <person name="Pitluck S."/>
            <person name="Malfatti S.A."/>
            <person name="Chain P.S.G."/>
            <person name="Land M."/>
            <person name="Hauser L."/>
            <person name="Kyrpides N."/>
            <person name="Ivanova N."/>
            <person name="Cambell M.A."/>
            <person name="Heidelberg J.F."/>
            <person name="Klotz M.G."/>
            <person name="Woyke T."/>
        </authorList>
    </citation>
    <scope>NUCLEOTIDE SEQUENCE [LARGE SCALE GENOMIC DNA]</scope>
    <source>
        <strain evidence="1 2">C-113</strain>
    </source>
</reference>
<protein>
    <recommendedName>
        <fullName evidence="3">DUF3330 domain-containing protein</fullName>
    </recommendedName>
</protein>